<sequence>MSRAGWAYVPAGSGPGRLQRIASNSRETAVQRAYRAYIDHGRGCAACAVDSALCATAEELWSAYQAATGPS</sequence>
<proteinExistence type="predicted"/>
<dbReference type="Proteomes" id="UP001183809">
    <property type="component" value="Unassembled WGS sequence"/>
</dbReference>
<keyword evidence="2" id="KW-1185">Reference proteome</keyword>
<dbReference type="EMBL" id="JAVREY010000047">
    <property type="protein sequence ID" value="MDT0467059.1"/>
    <property type="molecule type" value="Genomic_DNA"/>
</dbReference>
<name>A0ABU2U1G3_9ACTN</name>
<protein>
    <submittedName>
        <fullName evidence="1">Uncharacterized protein</fullName>
    </submittedName>
</protein>
<accession>A0ABU2U1G3</accession>
<dbReference type="RefSeq" id="WP_311698522.1">
    <property type="nucleotide sequence ID" value="NZ_JAVREY010000047.1"/>
</dbReference>
<organism evidence="1 2">
    <name type="scientific">Streptomyces gibsoniae</name>
    <dbReference type="NCBI Taxonomy" id="3075529"/>
    <lineage>
        <taxon>Bacteria</taxon>
        <taxon>Bacillati</taxon>
        <taxon>Actinomycetota</taxon>
        <taxon>Actinomycetes</taxon>
        <taxon>Kitasatosporales</taxon>
        <taxon>Streptomycetaceae</taxon>
        <taxon>Streptomyces</taxon>
    </lineage>
</organism>
<comment type="caution">
    <text evidence="1">The sequence shown here is derived from an EMBL/GenBank/DDBJ whole genome shotgun (WGS) entry which is preliminary data.</text>
</comment>
<reference evidence="2" key="1">
    <citation type="submission" date="2023-07" db="EMBL/GenBank/DDBJ databases">
        <title>30 novel species of actinomycetes from the DSMZ collection.</title>
        <authorList>
            <person name="Nouioui I."/>
        </authorList>
    </citation>
    <scope>NUCLEOTIDE SEQUENCE [LARGE SCALE GENOMIC DNA]</scope>
    <source>
        <strain evidence="2">DSM 41699</strain>
    </source>
</reference>
<evidence type="ECO:0000313" key="2">
    <source>
        <dbReference type="Proteomes" id="UP001183809"/>
    </source>
</evidence>
<gene>
    <name evidence="1" type="ORF">RM764_29315</name>
</gene>
<evidence type="ECO:0000313" key="1">
    <source>
        <dbReference type="EMBL" id="MDT0467059.1"/>
    </source>
</evidence>